<feature type="binding site" evidence="9">
    <location>
        <begin position="13"/>
        <end position="20"/>
    </location>
    <ligand>
        <name>ATP</name>
        <dbReference type="ChEBI" id="CHEBI:30616"/>
    </ligand>
</feature>
<dbReference type="InterPro" id="IPR004506">
    <property type="entry name" value="MnmA-like"/>
</dbReference>
<dbReference type="InterPro" id="IPR046884">
    <property type="entry name" value="MnmA-like_central"/>
</dbReference>
<dbReference type="SUPFAM" id="SSF52402">
    <property type="entry name" value="Adenine nucleotide alpha hydrolases-like"/>
    <property type="match status" value="1"/>
</dbReference>
<dbReference type="GO" id="GO:0103016">
    <property type="term" value="F:tRNA-uridine 2-sulfurtransferase activity"/>
    <property type="evidence" value="ECO:0007669"/>
    <property type="project" value="UniProtKB-EC"/>
</dbReference>
<dbReference type="Pfam" id="PF03054">
    <property type="entry name" value="tRNA_Me_trans"/>
    <property type="match status" value="1"/>
</dbReference>
<evidence type="ECO:0000256" key="1">
    <source>
        <dbReference type="ARBA" id="ARBA00022555"/>
    </source>
</evidence>
<gene>
    <name evidence="9" type="primary">mnmA</name>
    <name evidence="11" type="ORF">A2755_01320</name>
</gene>
<keyword evidence="1 9" id="KW-0820">tRNA-binding</keyword>
<dbReference type="Pfam" id="PF20259">
    <property type="entry name" value="tRNA_Me_trans_M"/>
    <property type="match status" value="1"/>
</dbReference>
<keyword evidence="2 9" id="KW-0808">Transferase</keyword>
<dbReference type="EMBL" id="MGIP01000002">
    <property type="protein sequence ID" value="OGM92417.1"/>
    <property type="molecule type" value="Genomic_DNA"/>
</dbReference>
<dbReference type="Gene3D" id="3.40.50.620">
    <property type="entry name" value="HUPs"/>
    <property type="match status" value="1"/>
</dbReference>
<feature type="active site" description="Cysteine persulfide intermediate" evidence="9">
    <location>
        <position position="192"/>
    </location>
</feature>
<keyword evidence="6 9" id="KW-0694">RNA-binding</keyword>
<name>A0A1F8DUV2_9BACT</name>
<dbReference type="Gene3D" id="2.40.30.10">
    <property type="entry name" value="Translation factors"/>
    <property type="match status" value="1"/>
</dbReference>
<feature type="binding site" evidence="9">
    <location>
        <position position="123"/>
    </location>
    <ligand>
        <name>ATP</name>
        <dbReference type="ChEBI" id="CHEBI:30616"/>
    </ligand>
</feature>
<evidence type="ECO:0000256" key="8">
    <source>
        <dbReference type="ARBA" id="ARBA00051542"/>
    </source>
</evidence>
<dbReference type="GO" id="GO:0002143">
    <property type="term" value="P:tRNA wobble position uridine thiolation"/>
    <property type="evidence" value="ECO:0007669"/>
    <property type="project" value="TreeGrafter"/>
</dbReference>
<dbReference type="InterPro" id="IPR023382">
    <property type="entry name" value="MnmA-like_central_sf"/>
</dbReference>
<keyword evidence="5 9" id="KW-0067">ATP-binding</keyword>
<comment type="caution">
    <text evidence="9">Lacks conserved residue(s) required for the propagation of feature annotation.</text>
</comment>
<dbReference type="Proteomes" id="UP000177029">
    <property type="component" value="Unassembled WGS sequence"/>
</dbReference>
<protein>
    <recommendedName>
        <fullName evidence="9">tRNA-specific 2-thiouridylase MnmA</fullName>
        <ecNumber evidence="9">2.8.1.13</ecNumber>
    </recommendedName>
</protein>
<evidence type="ECO:0000256" key="9">
    <source>
        <dbReference type="HAMAP-Rule" id="MF_00144"/>
    </source>
</evidence>
<comment type="similarity">
    <text evidence="9">Belongs to the MnmA/TRMU family.</text>
</comment>
<evidence type="ECO:0000256" key="4">
    <source>
        <dbReference type="ARBA" id="ARBA00022741"/>
    </source>
</evidence>
<dbReference type="HAMAP" id="MF_00144">
    <property type="entry name" value="tRNA_thiouridyl_MnmA"/>
    <property type="match status" value="1"/>
</dbReference>
<comment type="catalytic activity">
    <reaction evidence="8 9">
        <text>S-sulfanyl-L-cysteinyl-[protein] + uridine(34) in tRNA + AH2 + ATP = 2-thiouridine(34) in tRNA + L-cysteinyl-[protein] + A + AMP + diphosphate + H(+)</text>
        <dbReference type="Rhea" id="RHEA:47032"/>
        <dbReference type="Rhea" id="RHEA-COMP:10131"/>
        <dbReference type="Rhea" id="RHEA-COMP:11726"/>
        <dbReference type="Rhea" id="RHEA-COMP:11727"/>
        <dbReference type="Rhea" id="RHEA-COMP:11728"/>
        <dbReference type="ChEBI" id="CHEBI:13193"/>
        <dbReference type="ChEBI" id="CHEBI:15378"/>
        <dbReference type="ChEBI" id="CHEBI:17499"/>
        <dbReference type="ChEBI" id="CHEBI:29950"/>
        <dbReference type="ChEBI" id="CHEBI:30616"/>
        <dbReference type="ChEBI" id="CHEBI:33019"/>
        <dbReference type="ChEBI" id="CHEBI:61963"/>
        <dbReference type="ChEBI" id="CHEBI:65315"/>
        <dbReference type="ChEBI" id="CHEBI:87170"/>
        <dbReference type="ChEBI" id="CHEBI:456215"/>
        <dbReference type="EC" id="2.8.1.13"/>
    </reaction>
</comment>
<feature type="region of interest" description="Interaction with target base in tRNA" evidence="9">
    <location>
        <begin position="94"/>
        <end position="96"/>
    </location>
</feature>
<dbReference type="InterPro" id="IPR014729">
    <property type="entry name" value="Rossmann-like_a/b/a_fold"/>
</dbReference>
<dbReference type="AlphaFoldDB" id="A0A1F8DUV2"/>
<comment type="caution">
    <text evidence="11">The sequence shown here is derived from an EMBL/GenBank/DDBJ whole genome shotgun (WGS) entry which is preliminary data.</text>
</comment>
<proteinExistence type="inferred from homology"/>
<reference evidence="11 12" key="1">
    <citation type="journal article" date="2016" name="Nat. Commun.">
        <title>Thousands of microbial genomes shed light on interconnected biogeochemical processes in an aquifer system.</title>
        <authorList>
            <person name="Anantharaman K."/>
            <person name="Brown C.T."/>
            <person name="Hug L.A."/>
            <person name="Sharon I."/>
            <person name="Castelle C.J."/>
            <person name="Probst A.J."/>
            <person name="Thomas B.C."/>
            <person name="Singh A."/>
            <person name="Wilkins M.J."/>
            <person name="Karaoz U."/>
            <person name="Brodie E.L."/>
            <person name="Williams K.H."/>
            <person name="Hubbard S.S."/>
            <person name="Banfield J.F."/>
        </authorList>
    </citation>
    <scope>NUCLEOTIDE SEQUENCE [LARGE SCALE GENOMIC DNA]</scope>
</reference>
<evidence type="ECO:0000256" key="5">
    <source>
        <dbReference type="ARBA" id="ARBA00022840"/>
    </source>
</evidence>
<evidence type="ECO:0000256" key="2">
    <source>
        <dbReference type="ARBA" id="ARBA00022679"/>
    </source>
</evidence>
<evidence type="ECO:0000256" key="6">
    <source>
        <dbReference type="ARBA" id="ARBA00022884"/>
    </source>
</evidence>
<evidence type="ECO:0000313" key="12">
    <source>
        <dbReference type="Proteomes" id="UP000177029"/>
    </source>
</evidence>
<keyword evidence="7" id="KW-1015">Disulfide bond</keyword>
<feature type="domain" description="tRNA-specific 2-thiouridylase MnmA-like central" evidence="10">
    <location>
        <begin position="201"/>
        <end position="260"/>
    </location>
</feature>
<dbReference type="PANTHER" id="PTHR11933">
    <property type="entry name" value="TRNA 5-METHYLAMINOMETHYL-2-THIOURIDYLATE -METHYLTRANSFERASE"/>
    <property type="match status" value="1"/>
</dbReference>
<comment type="subcellular location">
    <subcellularLocation>
        <location evidence="9">Cytoplasm</location>
    </subcellularLocation>
</comment>
<dbReference type="Gene3D" id="2.30.30.280">
    <property type="entry name" value="Adenine nucleotide alpha hydrolases-like domains"/>
    <property type="match status" value="1"/>
</dbReference>
<feature type="site" description="Interaction with tRNA" evidence="9">
    <location>
        <position position="124"/>
    </location>
</feature>
<dbReference type="GO" id="GO:0000049">
    <property type="term" value="F:tRNA binding"/>
    <property type="evidence" value="ECO:0007669"/>
    <property type="project" value="UniProtKB-KW"/>
</dbReference>
<evidence type="ECO:0000313" key="11">
    <source>
        <dbReference type="EMBL" id="OGM92417.1"/>
    </source>
</evidence>
<dbReference type="GO" id="GO:0005737">
    <property type="term" value="C:cytoplasm"/>
    <property type="evidence" value="ECO:0007669"/>
    <property type="project" value="UniProtKB-SubCell"/>
</dbReference>
<sequence length="370" mass="41248">MFKKEKKEKIFVALSGGVDSAVAAYLLKQEGHEVLGGFIKGYNVDGCQDSDAEDAAKVAAHLDIPFYVFDMEKEYEKRVVDYLLDGYKKGVTPNPDVVCNSEIKFGLFYDQAMKLGADAVASGHYAILKPRMHLYEAKDKTKDQSYFLWQVPKERLEKILFPLGKLKKDTVRAIARKAGLPNADKKDSQGICFLGKFDFNEFLKEKLGAKEGDVVDVVGNVIGSHYGVHLYTIGQRHGFVNKTNKPLYVIAKDVARNTLTAVHEWDDELNTDQFITRGVMMLDVRSEKKLKDGEVIRVYGRCRYHQPAFACDVRMGGSRNGVSLPPVAGENLLVTLKKRQAIFPAAGQSFVMYTGRGKVLGGAIIQGYEN</sequence>
<dbReference type="GO" id="GO:0005524">
    <property type="term" value="F:ATP binding"/>
    <property type="evidence" value="ECO:0007669"/>
    <property type="project" value="UniProtKB-KW"/>
</dbReference>
<comment type="function">
    <text evidence="9">Catalyzes the 2-thiolation of uridine at the wobble position (U34) of tRNA, leading to the formation of s(2)U34.</text>
</comment>
<evidence type="ECO:0000256" key="3">
    <source>
        <dbReference type="ARBA" id="ARBA00022694"/>
    </source>
</evidence>
<dbReference type="NCBIfam" id="TIGR00420">
    <property type="entry name" value="trmU"/>
    <property type="match status" value="1"/>
</dbReference>
<feature type="site" description="Interaction with tRNA" evidence="9">
    <location>
        <position position="348"/>
    </location>
</feature>
<organism evidence="11 12">
    <name type="scientific">Candidatus Wolfebacteria bacterium RIFCSPHIGHO2_01_FULL_48_22</name>
    <dbReference type="NCBI Taxonomy" id="1802555"/>
    <lineage>
        <taxon>Bacteria</taxon>
        <taxon>Candidatus Wolfeibacteriota</taxon>
    </lineage>
</organism>
<dbReference type="PANTHER" id="PTHR11933:SF5">
    <property type="entry name" value="MITOCHONDRIAL TRNA-SPECIFIC 2-THIOURIDYLASE 1"/>
    <property type="match status" value="1"/>
</dbReference>
<dbReference type="STRING" id="1802555.A2755_01320"/>
<evidence type="ECO:0000259" key="10">
    <source>
        <dbReference type="Pfam" id="PF20259"/>
    </source>
</evidence>
<feature type="active site" description="Nucleophile" evidence="9">
    <location>
        <position position="99"/>
    </location>
</feature>
<keyword evidence="4 9" id="KW-0547">Nucleotide-binding</keyword>
<keyword evidence="9" id="KW-0963">Cytoplasm</keyword>
<feature type="region of interest" description="Interaction with tRNA" evidence="9">
    <location>
        <begin position="303"/>
        <end position="304"/>
    </location>
</feature>
<accession>A0A1F8DUV2</accession>
<dbReference type="NCBIfam" id="NF001138">
    <property type="entry name" value="PRK00143.1"/>
    <property type="match status" value="1"/>
</dbReference>
<dbReference type="EC" id="2.8.1.13" evidence="9"/>
<evidence type="ECO:0000256" key="7">
    <source>
        <dbReference type="ARBA" id="ARBA00023157"/>
    </source>
</evidence>
<keyword evidence="3 9" id="KW-0819">tRNA processing</keyword>
<feature type="binding site" evidence="9">
    <location>
        <position position="39"/>
    </location>
    <ligand>
        <name>ATP</name>
        <dbReference type="ChEBI" id="CHEBI:30616"/>
    </ligand>
</feature>
<dbReference type="CDD" id="cd01998">
    <property type="entry name" value="MnmA_TRMU-like"/>
    <property type="match status" value="1"/>
</dbReference>
<feature type="region of interest" description="Interaction with tRNA" evidence="9">
    <location>
        <begin position="142"/>
        <end position="144"/>
    </location>
</feature>